<dbReference type="CDD" id="cd10147">
    <property type="entry name" value="Wzt_C-like"/>
    <property type="match status" value="1"/>
</dbReference>
<keyword evidence="2" id="KW-0813">Transport</keyword>
<dbReference type="InterPro" id="IPR003439">
    <property type="entry name" value="ABC_transporter-like_ATP-bd"/>
</dbReference>
<dbReference type="Gene3D" id="3.40.50.300">
    <property type="entry name" value="P-loop containing nucleotide triphosphate hydrolases"/>
    <property type="match status" value="1"/>
</dbReference>
<dbReference type="GO" id="GO:0140359">
    <property type="term" value="F:ABC-type transporter activity"/>
    <property type="evidence" value="ECO:0007669"/>
    <property type="project" value="InterPro"/>
</dbReference>
<evidence type="ECO:0000259" key="5">
    <source>
        <dbReference type="PROSITE" id="PS50893"/>
    </source>
</evidence>
<evidence type="ECO:0000256" key="2">
    <source>
        <dbReference type="ARBA" id="ARBA00022448"/>
    </source>
</evidence>
<dbReference type="Gene3D" id="2.70.50.60">
    <property type="entry name" value="abc- transporter (atp binding component) like domain"/>
    <property type="match status" value="1"/>
</dbReference>
<keyword evidence="7" id="KW-1185">Reference proteome</keyword>
<dbReference type="GO" id="GO:0016887">
    <property type="term" value="F:ATP hydrolysis activity"/>
    <property type="evidence" value="ECO:0007669"/>
    <property type="project" value="InterPro"/>
</dbReference>
<protein>
    <submittedName>
        <fullName evidence="6">ABC transporter</fullName>
    </submittedName>
</protein>
<keyword evidence="3" id="KW-0547">Nucleotide-binding</keyword>
<accession>A0AAU9ERQ4</accession>
<gene>
    <name evidence="6" type="ORF">FAK_35770</name>
</gene>
<dbReference type="GO" id="GO:0005524">
    <property type="term" value="F:ATP binding"/>
    <property type="evidence" value="ECO:0007669"/>
    <property type="project" value="UniProtKB-KW"/>
</dbReference>
<dbReference type="InterPro" id="IPR003593">
    <property type="entry name" value="AAA+_ATPase"/>
</dbReference>
<dbReference type="Pfam" id="PF00005">
    <property type="entry name" value="ABC_tran"/>
    <property type="match status" value="1"/>
</dbReference>
<dbReference type="GO" id="GO:0016020">
    <property type="term" value="C:membrane"/>
    <property type="evidence" value="ECO:0007669"/>
    <property type="project" value="InterPro"/>
</dbReference>
<dbReference type="Proteomes" id="UP001366166">
    <property type="component" value="Chromosome"/>
</dbReference>
<dbReference type="SMART" id="SM00382">
    <property type="entry name" value="AAA"/>
    <property type="match status" value="1"/>
</dbReference>
<evidence type="ECO:0000256" key="1">
    <source>
        <dbReference type="ARBA" id="ARBA00005417"/>
    </source>
</evidence>
<evidence type="ECO:0000313" key="7">
    <source>
        <dbReference type="Proteomes" id="UP001366166"/>
    </source>
</evidence>
<dbReference type="Pfam" id="PF14524">
    <property type="entry name" value="Wzt_C"/>
    <property type="match status" value="1"/>
</dbReference>
<proteinExistence type="inferred from homology"/>
<evidence type="ECO:0000256" key="3">
    <source>
        <dbReference type="ARBA" id="ARBA00022741"/>
    </source>
</evidence>
<dbReference type="InterPro" id="IPR050683">
    <property type="entry name" value="Bact_Polysacc_Export_ATP-bd"/>
</dbReference>
<sequence>MSTATAIEIAGLVKRFRREMLRRDYTTWKSLLLRPFQRRGEGDYLTVLDGLDLSIAPGRTVAIIGQNGSGKSTLLKILAGIYKADQGTVTVSGRVSSLIELGAGFHPEFSGRENIFLNGTILGLSKKEIAARYEEIVAYSGLGDFIEAPVRTYSSGMYVRLGFAVAVNVDPDVLLVDEVLAVGDEAFAHKCETKLNQFKAAGKTIVLVSHDLIAVKKFADEVVWLDGGKVAAQGEAAQVIDLYRQGVARREDEMGRAQAQARAAELAAERRWGQGEVEITAVRLLDREGQAHAVFTSGAPLNLEIDYRMRQEVDDLVFGVAIHNSAGGLCYGSNTAIDQAELGPVPPQGTVRCALQRLDLVPGTYTLDVAAHAADGRAYDYLTQVATLSVRGGPRDEGIWRPPHTWSLSSREDKA</sequence>
<dbReference type="PANTHER" id="PTHR46743:SF2">
    <property type="entry name" value="TEICHOIC ACIDS EXPORT ATP-BINDING PROTEIN TAGH"/>
    <property type="match status" value="1"/>
</dbReference>
<dbReference type="PROSITE" id="PS50893">
    <property type="entry name" value="ABC_TRANSPORTER_2"/>
    <property type="match status" value="1"/>
</dbReference>
<reference evidence="7" key="1">
    <citation type="journal article" date="2023" name="Arch. Microbiol.">
        <title>Desulfoferula mesophilus gen. nov. sp. nov., a mesophilic sulfate-reducing bacterium isolated from a brackish lake sediment.</title>
        <authorList>
            <person name="Watanabe T."/>
            <person name="Yabe T."/>
            <person name="Tsuji J.M."/>
            <person name="Fukui M."/>
        </authorList>
    </citation>
    <scope>NUCLEOTIDE SEQUENCE [LARGE SCALE GENOMIC DNA]</scope>
    <source>
        <strain evidence="7">12FAK</strain>
    </source>
</reference>
<dbReference type="InterPro" id="IPR029439">
    <property type="entry name" value="Wzt_C"/>
</dbReference>
<dbReference type="KEGG" id="dmp:FAK_35770"/>
<dbReference type="CDD" id="cd03220">
    <property type="entry name" value="ABC_KpsT_Wzt"/>
    <property type="match status" value="1"/>
</dbReference>
<dbReference type="InterPro" id="IPR027417">
    <property type="entry name" value="P-loop_NTPase"/>
</dbReference>
<name>A0AAU9ERQ4_9BACT</name>
<organism evidence="6 7">
    <name type="scientific">Desulfoferula mesophila</name>
    <dbReference type="NCBI Taxonomy" id="3058419"/>
    <lineage>
        <taxon>Bacteria</taxon>
        <taxon>Pseudomonadati</taxon>
        <taxon>Thermodesulfobacteriota</taxon>
        <taxon>Desulfarculia</taxon>
        <taxon>Desulfarculales</taxon>
        <taxon>Desulfarculaceae</taxon>
        <taxon>Desulfoferula</taxon>
    </lineage>
</organism>
<comment type="similarity">
    <text evidence="1">Belongs to the ABC transporter superfamily.</text>
</comment>
<dbReference type="AlphaFoldDB" id="A0AAU9ERQ4"/>
<dbReference type="EMBL" id="AP028679">
    <property type="protein sequence ID" value="BEQ16511.1"/>
    <property type="molecule type" value="Genomic_DNA"/>
</dbReference>
<dbReference type="SUPFAM" id="SSF52540">
    <property type="entry name" value="P-loop containing nucleoside triphosphate hydrolases"/>
    <property type="match status" value="1"/>
</dbReference>
<keyword evidence="4" id="KW-0067">ATP-binding</keyword>
<dbReference type="PANTHER" id="PTHR46743">
    <property type="entry name" value="TEICHOIC ACIDS EXPORT ATP-BINDING PROTEIN TAGH"/>
    <property type="match status" value="1"/>
</dbReference>
<evidence type="ECO:0000256" key="4">
    <source>
        <dbReference type="ARBA" id="ARBA00022840"/>
    </source>
</evidence>
<feature type="domain" description="ABC transporter" evidence="5">
    <location>
        <begin position="31"/>
        <end position="252"/>
    </location>
</feature>
<evidence type="ECO:0000313" key="6">
    <source>
        <dbReference type="EMBL" id="BEQ16511.1"/>
    </source>
</evidence>
<dbReference type="InterPro" id="IPR015860">
    <property type="entry name" value="ABC_transpr_TagH-like"/>
</dbReference>